<dbReference type="AlphaFoldDB" id="A0A8K0TG71"/>
<accession>A0A8K0TG71</accession>
<dbReference type="SUPFAM" id="SSF56112">
    <property type="entry name" value="Protein kinase-like (PK-like)"/>
    <property type="match status" value="1"/>
</dbReference>
<feature type="region of interest" description="Disordered" evidence="1">
    <location>
        <begin position="159"/>
        <end position="180"/>
    </location>
</feature>
<evidence type="ECO:0000313" key="3">
    <source>
        <dbReference type="EMBL" id="KAH7358943.1"/>
    </source>
</evidence>
<dbReference type="GO" id="GO:0005524">
    <property type="term" value="F:ATP binding"/>
    <property type="evidence" value="ECO:0007669"/>
    <property type="project" value="InterPro"/>
</dbReference>
<dbReference type="InterPro" id="IPR000719">
    <property type="entry name" value="Prot_kinase_dom"/>
</dbReference>
<dbReference type="GO" id="GO:0004672">
    <property type="term" value="F:protein kinase activity"/>
    <property type="evidence" value="ECO:0007669"/>
    <property type="project" value="InterPro"/>
</dbReference>
<dbReference type="PANTHER" id="PTHR37542">
    <property type="entry name" value="HELO DOMAIN-CONTAINING PROTEIN-RELATED"/>
    <property type="match status" value="1"/>
</dbReference>
<evidence type="ECO:0000256" key="1">
    <source>
        <dbReference type="SAM" id="MobiDB-lite"/>
    </source>
</evidence>
<evidence type="ECO:0000313" key="4">
    <source>
        <dbReference type="Proteomes" id="UP000813385"/>
    </source>
</evidence>
<name>A0A8K0TG71_9PEZI</name>
<organism evidence="3 4">
    <name type="scientific">Plectosphaerella cucumerina</name>
    <dbReference type="NCBI Taxonomy" id="40658"/>
    <lineage>
        <taxon>Eukaryota</taxon>
        <taxon>Fungi</taxon>
        <taxon>Dikarya</taxon>
        <taxon>Ascomycota</taxon>
        <taxon>Pezizomycotina</taxon>
        <taxon>Sordariomycetes</taxon>
        <taxon>Hypocreomycetidae</taxon>
        <taxon>Glomerellales</taxon>
        <taxon>Plectosphaerellaceae</taxon>
        <taxon>Plectosphaerella</taxon>
    </lineage>
</organism>
<dbReference type="PROSITE" id="PS50011">
    <property type="entry name" value="PROTEIN_KINASE_DOM"/>
    <property type="match status" value="1"/>
</dbReference>
<dbReference type="PANTHER" id="PTHR37542:SF1">
    <property type="entry name" value="PRION-INHIBITION AND PROPAGATION HELO DOMAIN-CONTAINING PROTEIN"/>
    <property type="match status" value="1"/>
</dbReference>
<reference evidence="3" key="1">
    <citation type="journal article" date="2021" name="Nat. Commun.">
        <title>Genetic determinants of endophytism in the Arabidopsis root mycobiome.</title>
        <authorList>
            <person name="Mesny F."/>
            <person name="Miyauchi S."/>
            <person name="Thiergart T."/>
            <person name="Pickel B."/>
            <person name="Atanasova L."/>
            <person name="Karlsson M."/>
            <person name="Huettel B."/>
            <person name="Barry K.W."/>
            <person name="Haridas S."/>
            <person name="Chen C."/>
            <person name="Bauer D."/>
            <person name="Andreopoulos W."/>
            <person name="Pangilinan J."/>
            <person name="LaButti K."/>
            <person name="Riley R."/>
            <person name="Lipzen A."/>
            <person name="Clum A."/>
            <person name="Drula E."/>
            <person name="Henrissat B."/>
            <person name="Kohler A."/>
            <person name="Grigoriev I.V."/>
            <person name="Martin F.M."/>
            <person name="Hacquard S."/>
        </authorList>
    </citation>
    <scope>NUCLEOTIDE SEQUENCE</scope>
    <source>
        <strain evidence="3">MPI-CAGE-AT-0016</strain>
    </source>
</reference>
<keyword evidence="4" id="KW-1185">Reference proteome</keyword>
<proteinExistence type="predicted"/>
<sequence>MDPGAVIAGIQVCWKVGEVLVKSCQAWRIAQEEVADRINIIEHAWQRTRLQLEFIERLNLDEEYRRTLDELARALAMRLSAAIATINRAVQQESKKRPGFLGFGDGIKKSKYVLVKSAIDEAIQDVEDWQRRFDPSWFLIMRAAGPAINEELKTAKGREELEVSTKRTTEVTGPTMPTQTPFRAAESLRRVLQESAATRRSVFLPNIALEKQGIRYSSVQKAVFRGSSSSKDQRSFFVESISCRPGADLNALTADTRKLASRLTAADPLAFGLLSCKGVIKVPGDIETGLAPSFTMVFRPPEGFRPEDSCSSLREFLLLHGQKASMASLSRRVAIAQSLARSVSSVHTFEFVHKNIRPESVLLLGSDCEASATFLLGFDSFREADGATSLLGDVSWDRNLYRHPTRHGKFITERYRMHHDVYSLGVCLLELGLGESLVAYDPDGLPCPAPKLVDEFDDWLKTTGRKPKEVEGLLDRSAVVSRHIKDYLEHLVKTQVPHSAGTRYSHAIMACLSCLDEDKSQGLEEDDPYGIEVGMGFIRSVLSQLDEIRL</sequence>
<dbReference type="OrthoDB" id="1911848at2759"/>
<protein>
    <recommendedName>
        <fullName evidence="2">Protein kinase domain-containing protein</fullName>
    </recommendedName>
</protein>
<gene>
    <name evidence="3" type="ORF">B0T11DRAFT_285433</name>
</gene>
<dbReference type="InterPro" id="IPR011009">
    <property type="entry name" value="Kinase-like_dom_sf"/>
</dbReference>
<dbReference type="Proteomes" id="UP000813385">
    <property type="component" value="Unassembled WGS sequence"/>
</dbReference>
<feature type="compositionally biased region" description="Basic and acidic residues" evidence="1">
    <location>
        <begin position="159"/>
        <end position="169"/>
    </location>
</feature>
<comment type="caution">
    <text evidence="3">The sequence shown here is derived from an EMBL/GenBank/DDBJ whole genome shotgun (WGS) entry which is preliminary data.</text>
</comment>
<feature type="compositionally biased region" description="Polar residues" evidence="1">
    <location>
        <begin position="170"/>
        <end position="180"/>
    </location>
</feature>
<dbReference type="Gene3D" id="1.10.510.10">
    <property type="entry name" value="Transferase(Phosphotransferase) domain 1"/>
    <property type="match status" value="1"/>
</dbReference>
<evidence type="ECO:0000259" key="2">
    <source>
        <dbReference type="PROSITE" id="PS50011"/>
    </source>
</evidence>
<dbReference type="EMBL" id="JAGPXD010000004">
    <property type="protein sequence ID" value="KAH7358943.1"/>
    <property type="molecule type" value="Genomic_DNA"/>
</dbReference>
<feature type="domain" description="Protein kinase" evidence="2">
    <location>
        <begin position="209"/>
        <end position="509"/>
    </location>
</feature>